<dbReference type="Pfam" id="PF05707">
    <property type="entry name" value="Zot"/>
    <property type="match status" value="1"/>
</dbReference>
<dbReference type="InterPro" id="IPR008900">
    <property type="entry name" value="Zot_N"/>
</dbReference>
<dbReference type="CDD" id="cd01127">
    <property type="entry name" value="TrwB_TraG_TraD_VirD4"/>
    <property type="match status" value="1"/>
</dbReference>
<evidence type="ECO:0000259" key="1">
    <source>
        <dbReference type="Pfam" id="PF05707"/>
    </source>
</evidence>
<feature type="domain" description="Zona occludens toxin N-terminal" evidence="1">
    <location>
        <begin position="10"/>
        <end position="170"/>
    </location>
</feature>
<dbReference type="AlphaFoldDB" id="A0A2W5A263"/>
<dbReference type="EMBL" id="QFNK01000110">
    <property type="protein sequence ID" value="PZO86539.1"/>
    <property type="molecule type" value="Genomic_DNA"/>
</dbReference>
<evidence type="ECO:0000313" key="3">
    <source>
        <dbReference type="Proteomes" id="UP000249557"/>
    </source>
</evidence>
<dbReference type="SUPFAM" id="SSF52540">
    <property type="entry name" value="P-loop containing nucleoside triphosphate hydrolases"/>
    <property type="match status" value="1"/>
</dbReference>
<dbReference type="InterPro" id="IPR027417">
    <property type="entry name" value="P-loop_NTPase"/>
</dbReference>
<reference evidence="2 3" key="1">
    <citation type="submission" date="2017-08" db="EMBL/GenBank/DDBJ databases">
        <title>Infants hospitalized years apart are colonized by the same room-sourced microbial strains.</title>
        <authorList>
            <person name="Brooks B."/>
            <person name="Olm M.R."/>
            <person name="Firek B.A."/>
            <person name="Baker R."/>
            <person name="Thomas B.C."/>
            <person name="Morowitz M.J."/>
            <person name="Banfield J.F."/>
        </authorList>
    </citation>
    <scope>NUCLEOTIDE SEQUENCE [LARGE SCALE GENOMIC DNA]</scope>
    <source>
        <strain evidence="2">S2_018_000_R2_104</strain>
    </source>
</reference>
<protein>
    <recommendedName>
        <fullName evidence="1">Zona occludens toxin N-terminal domain-containing protein</fullName>
    </recommendedName>
</protein>
<evidence type="ECO:0000313" key="2">
    <source>
        <dbReference type="EMBL" id="PZO86539.1"/>
    </source>
</evidence>
<gene>
    <name evidence="2" type="ORF">DI626_06280</name>
</gene>
<dbReference type="Gene3D" id="3.40.50.300">
    <property type="entry name" value="P-loop containing nucleotide triphosphate hydrolases"/>
    <property type="match status" value="1"/>
</dbReference>
<sequence>MKFSKDAEIIMISGGRGSGKTTRQIELIAVRDRVIVLDPTGSFTAKGYKHVRSLQAVYTEVKKGWKNGFKIVLATPSGEGACIELMQQLSRALFLIQTPYYQFKDKRKITLVLDEAHKFFPNRRLTPAEQEPLEDIIALGRHYGIEMIAATQRLAKMWTEYRGNASQSYFFMQGDHSDFGAVLATIGTAHKDALRSLKVHEYLYKGQGLSVTKGKNAAKF</sequence>
<organism evidence="2 3">
    <name type="scientific">Micavibrio aeruginosavorus</name>
    <dbReference type="NCBI Taxonomy" id="349221"/>
    <lineage>
        <taxon>Bacteria</taxon>
        <taxon>Pseudomonadati</taxon>
        <taxon>Bdellovibrionota</taxon>
        <taxon>Bdellovibrionia</taxon>
        <taxon>Bdellovibrionales</taxon>
        <taxon>Pseudobdellovibrionaceae</taxon>
        <taxon>Micavibrio</taxon>
    </lineage>
</organism>
<dbReference type="Proteomes" id="UP000249557">
    <property type="component" value="Unassembled WGS sequence"/>
</dbReference>
<comment type="caution">
    <text evidence="2">The sequence shown here is derived from an EMBL/GenBank/DDBJ whole genome shotgun (WGS) entry which is preliminary data.</text>
</comment>
<proteinExistence type="predicted"/>
<accession>A0A2W5A263</accession>
<name>A0A2W5A263_9BACT</name>